<feature type="non-terminal residue" evidence="10">
    <location>
        <position position="1"/>
    </location>
</feature>
<evidence type="ECO:0000256" key="5">
    <source>
        <dbReference type="ARBA" id="ARBA00023180"/>
    </source>
</evidence>
<evidence type="ECO:0000313" key="10">
    <source>
        <dbReference type="EMBL" id="CAD7650161.1"/>
    </source>
</evidence>
<dbReference type="Proteomes" id="UP000728032">
    <property type="component" value="Unassembled WGS sequence"/>
</dbReference>
<evidence type="ECO:0000256" key="6">
    <source>
        <dbReference type="ARBA" id="ARBA00048484"/>
    </source>
</evidence>
<dbReference type="InterPro" id="IPR002018">
    <property type="entry name" value="CarbesteraseB"/>
</dbReference>
<feature type="active site" description="Charge relay system" evidence="7">
    <location>
        <position position="453"/>
    </location>
</feature>
<feature type="chain" id="PRO_5035680224" description="Carboxylesterase type B domain-containing protein" evidence="8">
    <location>
        <begin position="22"/>
        <end position="611"/>
    </location>
</feature>
<evidence type="ECO:0000256" key="3">
    <source>
        <dbReference type="ARBA" id="ARBA00022801"/>
    </source>
</evidence>
<comment type="catalytic activity">
    <reaction evidence="6">
        <text>acetylcholine + H2O = choline + acetate + H(+)</text>
        <dbReference type="Rhea" id="RHEA:17561"/>
        <dbReference type="ChEBI" id="CHEBI:15354"/>
        <dbReference type="ChEBI" id="CHEBI:15355"/>
        <dbReference type="ChEBI" id="CHEBI:15377"/>
        <dbReference type="ChEBI" id="CHEBI:15378"/>
        <dbReference type="ChEBI" id="CHEBI:30089"/>
        <dbReference type="EC" id="3.1.1.7"/>
    </reaction>
</comment>
<keyword evidence="4" id="KW-1015">Disulfide bond</keyword>
<evidence type="ECO:0000256" key="1">
    <source>
        <dbReference type="ARBA" id="ARBA00005964"/>
    </source>
</evidence>
<dbReference type="InterPro" id="IPR050654">
    <property type="entry name" value="AChE-related_enzymes"/>
</dbReference>
<dbReference type="PANTHER" id="PTHR43918:SF4">
    <property type="entry name" value="CARBOXYLIC ESTER HYDROLASE"/>
    <property type="match status" value="1"/>
</dbReference>
<dbReference type="GO" id="GO:0005615">
    <property type="term" value="C:extracellular space"/>
    <property type="evidence" value="ECO:0007669"/>
    <property type="project" value="TreeGrafter"/>
</dbReference>
<reference evidence="10" key="1">
    <citation type="submission" date="2020-11" db="EMBL/GenBank/DDBJ databases">
        <authorList>
            <person name="Tran Van P."/>
        </authorList>
    </citation>
    <scope>NUCLEOTIDE SEQUENCE</scope>
</reference>
<dbReference type="GO" id="GO:0006581">
    <property type="term" value="P:acetylcholine catabolic process"/>
    <property type="evidence" value="ECO:0007669"/>
    <property type="project" value="TreeGrafter"/>
</dbReference>
<dbReference type="EMBL" id="OC918810">
    <property type="protein sequence ID" value="CAD7650161.1"/>
    <property type="molecule type" value="Genomic_DNA"/>
</dbReference>
<dbReference type="EMBL" id="CAJPVJ010003985">
    <property type="protein sequence ID" value="CAG2168170.1"/>
    <property type="molecule type" value="Genomic_DNA"/>
</dbReference>
<accession>A0A7R9LZD1</accession>
<proteinExistence type="inferred from homology"/>
<feature type="active site" description="Acyl-ester intermediate" evidence="7">
    <location>
        <position position="222"/>
    </location>
</feature>
<dbReference type="InterPro" id="IPR000997">
    <property type="entry name" value="Cholinesterase"/>
</dbReference>
<dbReference type="OrthoDB" id="19653at2759"/>
<keyword evidence="11" id="KW-1185">Reference proteome</keyword>
<evidence type="ECO:0000313" key="11">
    <source>
        <dbReference type="Proteomes" id="UP000728032"/>
    </source>
</evidence>
<evidence type="ECO:0000256" key="8">
    <source>
        <dbReference type="SAM" id="SignalP"/>
    </source>
</evidence>
<dbReference type="Pfam" id="PF00135">
    <property type="entry name" value="COesterase"/>
    <property type="match status" value="1"/>
</dbReference>
<organism evidence="10">
    <name type="scientific">Oppiella nova</name>
    <dbReference type="NCBI Taxonomy" id="334625"/>
    <lineage>
        <taxon>Eukaryota</taxon>
        <taxon>Metazoa</taxon>
        <taxon>Ecdysozoa</taxon>
        <taxon>Arthropoda</taxon>
        <taxon>Chelicerata</taxon>
        <taxon>Arachnida</taxon>
        <taxon>Acari</taxon>
        <taxon>Acariformes</taxon>
        <taxon>Sarcoptiformes</taxon>
        <taxon>Oribatida</taxon>
        <taxon>Brachypylina</taxon>
        <taxon>Oppioidea</taxon>
        <taxon>Oppiidae</taxon>
        <taxon>Oppiella</taxon>
    </lineage>
</organism>
<sequence length="611" mass="68171">MFKLTLLIYFVSIFAIQFANSIEVNTTSGVVRGLTINVLNTSVNQFLGIPYAEPPVGGLRFAKPEPIKKPLKIIIDATKTGNSCLQLPSNHLGQFNTATNSDIDLIQNEDCLVLNIWTPNTSKNSSSKGSPLKPVMFWIYGGSLTSGSIFMTPYNASVLATNDVVLVSTNYRLGPFGFLYGGREDAPGNVGFYDQLLALKWVRDNIHLLGGDRDHITVFGQSAGSWSVSALIISPLSKGLFKRAIMESGAHLYNKDRDVISKQEALASAQKLAEQLKCNTSEQWIQCLRGVDAKEFLKTESLYVFPVEGTEFLPISIQKAFETKKFNSDIDLIAGMTLDEESGFISHFDPDVHNLTAEGFKLLVSEVNDIYHGLDAENVTQFYLKNIDPKDPGASVRAFEVFLGDLIMKCPTYLFAKQFATNAPGNNVYAYELTFESQFMTNATGCPPGMVCHSADVPFVFGRPFLYPDQFSHEETVFSGDIMKMWTNFAKTGHHKWCERDYPILDSYSVDSNHGLVSHYYLIVVAINHPKGSPKYKWYVGAMAYHSRWTPGGISRELTFKRQLIGVHIVARCICGKLFGKQIRGAFHYQITKEYLKRSHTGTGIFRVNIF</sequence>
<dbReference type="GO" id="GO:0005886">
    <property type="term" value="C:plasma membrane"/>
    <property type="evidence" value="ECO:0007669"/>
    <property type="project" value="TreeGrafter"/>
</dbReference>
<dbReference type="InterPro" id="IPR029058">
    <property type="entry name" value="AB_hydrolase_fold"/>
</dbReference>
<dbReference type="GO" id="GO:0019695">
    <property type="term" value="P:choline metabolic process"/>
    <property type="evidence" value="ECO:0007669"/>
    <property type="project" value="TreeGrafter"/>
</dbReference>
<dbReference type="PANTHER" id="PTHR43918">
    <property type="entry name" value="ACETYLCHOLINESTERASE"/>
    <property type="match status" value="1"/>
</dbReference>
<gene>
    <name evidence="10" type="ORF">ONB1V03_LOCUS7663</name>
</gene>
<dbReference type="PRINTS" id="PR00878">
    <property type="entry name" value="CHOLNESTRASE"/>
</dbReference>
<feature type="active site" description="Charge relay system" evidence="7">
    <location>
        <position position="340"/>
    </location>
</feature>
<keyword evidence="5" id="KW-0325">Glycoprotein</keyword>
<name>A0A7R9LZD1_9ACAR</name>
<evidence type="ECO:0000259" key="9">
    <source>
        <dbReference type="Pfam" id="PF00135"/>
    </source>
</evidence>
<feature type="signal peptide" evidence="8">
    <location>
        <begin position="1"/>
        <end position="21"/>
    </location>
</feature>
<keyword evidence="2" id="KW-0719">Serine esterase</keyword>
<dbReference type="AlphaFoldDB" id="A0A7R9LZD1"/>
<keyword evidence="8" id="KW-0732">Signal</keyword>
<evidence type="ECO:0000256" key="4">
    <source>
        <dbReference type="ARBA" id="ARBA00023157"/>
    </source>
</evidence>
<evidence type="ECO:0000256" key="7">
    <source>
        <dbReference type="PIRSR" id="PIRSR600997-1"/>
    </source>
</evidence>
<dbReference type="GO" id="GO:0003990">
    <property type="term" value="F:acetylcholinesterase activity"/>
    <property type="evidence" value="ECO:0007669"/>
    <property type="project" value="UniProtKB-EC"/>
</dbReference>
<dbReference type="SUPFAM" id="SSF53474">
    <property type="entry name" value="alpha/beta-Hydrolases"/>
    <property type="match status" value="1"/>
</dbReference>
<dbReference type="Gene3D" id="3.40.50.1820">
    <property type="entry name" value="alpha/beta hydrolase"/>
    <property type="match status" value="1"/>
</dbReference>
<feature type="domain" description="Carboxylesterase type B" evidence="9">
    <location>
        <begin position="22"/>
        <end position="496"/>
    </location>
</feature>
<evidence type="ECO:0000256" key="2">
    <source>
        <dbReference type="ARBA" id="ARBA00022487"/>
    </source>
</evidence>
<keyword evidence="3" id="KW-0378">Hydrolase</keyword>
<comment type="similarity">
    <text evidence="1">Belongs to the type-B carboxylesterase/lipase family.</text>
</comment>
<protein>
    <recommendedName>
        <fullName evidence="9">Carboxylesterase type B domain-containing protein</fullName>
    </recommendedName>
</protein>